<comment type="caution">
    <text evidence="2">The sequence shown here is derived from an EMBL/GenBank/DDBJ whole genome shotgun (WGS) entry which is preliminary data.</text>
</comment>
<organism evidence="2 3">
    <name type="scientific">Deinococcus wulumuqiensis</name>
    <dbReference type="NCBI Taxonomy" id="980427"/>
    <lineage>
        <taxon>Bacteria</taxon>
        <taxon>Thermotogati</taxon>
        <taxon>Deinococcota</taxon>
        <taxon>Deinococci</taxon>
        <taxon>Deinococcales</taxon>
        <taxon>Deinococcaceae</taxon>
        <taxon>Deinococcus</taxon>
    </lineage>
</organism>
<dbReference type="PANTHER" id="PTHR34610">
    <property type="entry name" value="SSL7007 PROTEIN"/>
    <property type="match status" value="1"/>
</dbReference>
<dbReference type="InterPro" id="IPR029060">
    <property type="entry name" value="PIN-like_dom_sf"/>
</dbReference>
<feature type="domain" description="PIN" evidence="1">
    <location>
        <begin position="10"/>
        <end position="125"/>
    </location>
</feature>
<dbReference type="CDD" id="cd09854">
    <property type="entry name" value="PIN_VapC-like"/>
    <property type="match status" value="1"/>
</dbReference>
<keyword evidence="3" id="KW-1185">Reference proteome</keyword>
<dbReference type="SUPFAM" id="SSF88723">
    <property type="entry name" value="PIN domain-like"/>
    <property type="match status" value="1"/>
</dbReference>
<dbReference type="InterPro" id="IPR002716">
    <property type="entry name" value="PIN_dom"/>
</dbReference>
<proteinExistence type="predicted"/>
<dbReference type="Pfam" id="PF13470">
    <property type="entry name" value="PIN_3"/>
    <property type="match status" value="1"/>
</dbReference>
<reference evidence="3" key="1">
    <citation type="journal article" date="2019" name="Int. J. Syst. Evol. Microbiol.">
        <title>The Global Catalogue of Microorganisms (GCM) 10K type strain sequencing project: providing services to taxonomists for standard genome sequencing and annotation.</title>
        <authorList>
            <consortium name="The Broad Institute Genomics Platform"/>
            <consortium name="The Broad Institute Genome Sequencing Center for Infectious Disease"/>
            <person name="Wu L."/>
            <person name="Ma J."/>
        </authorList>
    </citation>
    <scope>NUCLEOTIDE SEQUENCE [LARGE SCALE GENOMIC DNA]</scope>
    <source>
        <strain evidence="3">CGMCC 1.8884</strain>
    </source>
</reference>
<accession>A0ABQ2PSY4</accession>
<sequence length="148" mass="16288">MVTHMLPSDMRVVLDTNVIYAALRSGTGASNALLRQLGTGKFEFYLSVALVLEYESVLKREGQASHYTLADVEALISYLCATGKAQTIHFLWRPQLRDPKDELVLELAANAGCQYIVTFNTRDFIGSEKFGVQTITPAQFLALLGGQS</sequence>
<gene>
    <name evidence="2" type="ORF">GCM10008021_01220</name>
</gene>
<dbReference type="Proteomes" id="UP000630135">
    <property type="component" value="Unassembled WGS sequence"/>
</dbReference>
<dbReference type="SMART" id="SM00670">
    <property type="entry name" value="PINc"/>
    <property type="match status" value="1"/>
</dbReference>
<dbReference type="InterPro" id="IPR002850">
    <property type="entry name" value="PIN_toxin-like"/>
</dbReference>
<dbReference type="PANTHER" id="PTHR34610:SF3">
    <property type="entry name" value="SSL7007 PROTEIN"/>
    <property type="match status" value="1"/>
</dbReference>
<dbReference type="Gene3D" id="3.40.50.1010">
    <property type="entry name" value="5'-nuclease"/>
    <property type="match status" value="1"/>
</dbReference>
<evidence type="ECO:0000313" key="3">
    <source>
        <dbReference type="Proteomes" id="UP000630135"/>
    </source>
</evidence>
<dbReference type="EMBL" id="BMLZ01000001">
    <property type="protein sequence ID" value="GGP28471.1"/>
    <property type="molecule type" value="Genomic_DNA"/>
</dbReference>
<protein>
    <submittedName>
        <fullName evidence="2">PIN domain-containing protein</fullName>
    </submittedName>
</protein>
<dbReference type="NCBIfam" id="TIGR00305">
    <property type="entry name" value="putative toxin-antitoxin system toxin component, PIN family"/>
    <property type="match status" value="1"/>
</dbReference>
<evidence type="ECO:0000313" key="2">
    <source>
        <dbReference type="EMBL" id="GGP28471.1"/>
    </source>
</evidence>
<name>A0ABQ2PSY4_9DEIO</name>
<evidence type="ECO:0000259" key="1">
    <source>
        <dbReference type="SMART" id="SM00670"/>
    </source>
</evidence>